<evidence type="ECO:0000313" key="2">
    <source>
        <dbReference type="EMBL" id="KAK8506622.1"/>
    </source>
</evidence>
<proteinExistence type="predicted"/>
<gene>
    <name evidence="2" type="ORF">V6N12_073575</name>
</gene>
<sequence length="270" mass="31453">MGRDMQAGMTMDCRANVDSGKKPISCRAMHAWELRYKIEVLTKAKLHQQRVEVIKEKVNLKGQGLVNNSQEGYTYKYHWPERIRKNKLYGKYRTTLIISPVNMSISEITTMMDNIKFTKEENDILKDVGPEPQNIEGLEKWLVGRLFNTKPIDTDAVTRVVRRVFTENKLEEMIALDKSLFLMKFLQLEGKKEILNRSPWVFDDDLFAIHDFKPELNISEYRFEKFQIWVRVFGIPLGMMSKQLGGRLGNLMGSFMAIDMRERDGSWGSS</sequence>
<accession>A0ABR2BI44</accession>
<dbReference type="InterPro" id="IPR025558">
    <property type="entry name" value="DUF4283"/>
</dbReference>
<organism evidence="2 3">
    <name type="scientific">Hibiscus sabdariffa</name>
    <name type="common">roselle</name>
    <dbReference type="NCBI Taxonomy" id="183260"/>
    <lineage>
        <taxon>Eukaryota</taxon>
        <taxon>Viridiplantae</taxon>
        <taxon>Streptophyta</taxon>
        <taxon>Embryophyta</taxon>
        <taxon>Tracheophyta</taxon>
        <taxon>Spermatophyta</taxon>
        <taxon>Magnoliopsida</taxon>
        <taxon>eudicotyledons</taxon>
        <taxon>Gunneridae</taxon>
        <taxon>Pentapetalae</taxon>
        <taxon>rosids</taxon>
        <taxon>malvids</taxon>
        <taxon>Malvales</taxon>
        <taxon>Malvaceae</taxon>
        <taxon>Malvoideae</taxon>
        <taxon>Hibiscus</taxon>
    </lineage>
</organism>
<keyword evidence="3" id="KW-1185">Reference proteome</keyword>
<dbReference type="InterPro" id="IPR040256">
    <property type="entry name" value="At4g02000-like"/>
</dbReference>
<comment type="caution">
    <text evidence="2">The sequence shown here is derived from an EMBL/GenBank/DDBJ whole genome shotgun (WGS) entry which is preliminary data.</text>
</comment>
<feature type="domain" description="DUF4283" evidence="1">
    <location>
        <begin position="136"/>
        <end position="218"/>
    </location>
</feature>
<protein>
    <recommendedName>
        <fullName evidence="1">DUF4283 domain-containing protein</fullName>
    </recommendedName>
</protein>
<reference evidence="2 3" key="1">
    <citation type="journal article" date="2024" name="G3 (Bethesda)">
        <title>Genome assembly of Hibiscus sabdariffa L. provides insights into metabolisms of medicinal natural products.</title>
        <authorList>
            <person name="Kim T."/>
        </authorList>
    </citation>
    <scope>NUCLEOTIDE SEQUENCE [LARGE SCALE GENOMIC DNA]</scope>
    <source>
        <strain evidence="2">TK-2024</strain>
        <tissue evidence="2">Old leaves</tissue>
    </source>
</reference>
<dbReference type="Pfam" id="PF14111">
    <property type="entry name" value="DUF4283"/>
    <property type="match status" value="1"/>
</dbReference>
<name>A0ABR2BI44_9ROSI</name>
<evidence type="ECO:0000259" key="1">
    <source>
        <dbReference type="Pfam" id="PF14111"/>
    </source>
</evidence>
<dbReference type="PANTHER" id="PTHR31286">
    <property type="entry name" value="GLYCINE-RICH CELL WALL STRUCTURAL PROTEIN 1.8-LIKE"/>
    <property type="match status" value="1"/>
</dbReference>
<dbReference type="EMBL" id="JBBPBM010000117">
    <property type="protein sequence ID" value="KAK8506622.1"/>
    <property type="molecule type" value="Genomic_DNA"/>
</dbReference>
<evidence type="ECO:0000313" key="3">
    <source>
        <dbReference type="Proteomes" id="UP001472677"/>
    </source>
</evidence>
<dbReference type="Proteomes" id="UP001472677">
    <property type="component" value="Unassembled WGS sequence"/>
</dbReference>
<dbReference type="PANTHER" id="PTHR31286:SF180">
    <property type="entry name" value="OS10G0362600 PROTEIN"/>
    <property type="match status" value="1"/>
</dbReference>